<evidence type="ECO:0000256" key="5">
    <source>
        <dbReference type="ARBA" id="ARBA00023033"/>
    </source>
</evidence>
<protein>
    <recommendedName>
        <fullName evidence="7">FAD-binding domain-containing protein</fullName>
    </recommendedName>
</protein>
<gene>
    <name evidence="8" type="ORF">AMAG_13554</name>
</gene>
<dbReference type="VEuPathDB" id="FungiDB:AMAG_13554"/>
<dbReference type="GO" id="GO:0004497">
    <property type="term" value="F:monooxygenase activity"/>
    <property type="evidence" value="ECO:0007669"/>
    <property type="project" value="UniProtKB-KW"/>
</dbReference>
<dbReference type="Pfam" id="PF01494">
    <property type="entry name" value="FAD_binding_3"/>
    <property type="match status" value="2"/>
</dbReference>
<feature type="compositionally biased region" description="Low complexity" evidence="6">
    <location>
        <begin position="127"/>
        <end position="142"/>
    </location>
</feature>
<reference evidence="9" key="2">
    <citation type="submission" date="2009-11" db="EMBL/GenBank/DDBJ databases">
        <title>The Genome Sequence of Allomyces macrogynus strain ATCC 38327.</title>
        <authorList>
            <consortium name="The Broad Institute Genome Sequencing Platform"/>
            <person name="Russ C."/>
            <person name="Cuomo C."/>
            <person name="Shea T."/>
            <person name="Young S.K."/>
            <person name="Zeng Q."/>
            <person name="Koehrsen M."/>
            <person name="Haas B."/>
            <person name="Borodovsky M."/>
            <person name="Guigo R."/>
            <person name="Alvarado L."/>
            <person name="Berlin A."/>
            <person name="Borenstein D."/>
            <person name="Chen Z."/>
            <person name="Engels R."/>
            <person name="Freedman E."/>
            <person name="Gellesch M."/>
            <person name="Goldberg J."/>
            <person name="Griggs A."/>
            <person name="Gujja S."/>
            <person name="Heiman D."/>
            <person name="Hepburn T."/>
            <person name="Howarth C."/>
            <person name="Jen D."/>
            <person name="Larson L."/>
            <person name="Lewis B."/>
            <person name="Mehta T."/>
            <person name="Park D."/>
            <person name="Pearson M."/>
            <person name="Roberts A."/>
            <person name="Saif S."/>
            <person name="Shenoy N."/>
            <person name="Sisk P."/>
            <person name="Stolte C."/>
            <person name="Sykes S."/>
            <person name="Walk T."/>
            <person name="White J."/>
            <person name="Yandava C."/>
            <person name="Burger G."/>
            <person name="Gray M.W."/>
            <person name="Holland P.W.H."/>
            <person name="King N."/>
            <person name="Lang F.B.F."/>
            <person name="Roger A.J."/>
            <person name="Ruiz-Trillo I."/>
            <person name="Lander E."/>
            <person name="Nusbaum C."/>
        </authorList>
    </citation>
    <scope>NUCLEOTIDE SEQUENCE [LARGE SCALE GENOMIC DNA]</scope>
    <source>
        <strain evidence="9">ATCC 38327</strain>
    </source>
</reference>
<dbReference type="STRING" id="578462.A0A0L0T228"/>
<keyword evidence="4" id="KW-0560">Oxidoreductase</keyword>
<keyword evidence="9" id="KW-1185">Reference proteome</keyword>
<feature type="domain" description="FAD-binding" evidence="7">
    <location>
        <begin position="21"/>
        <end position="268"/>
    </location>
</feature>
<evidence type="ECO:0000256" key="3">
    <source>
        <dbReference type="ARBA" id="ARBA00022827"/>
    </source>
</evidence>
<sequence>MDDAVRSPFKDLTAHIFPPPEVAIIGAGIAGLVAGAIFERAKIPYVILEKRAGDKHLEGADIAMYPSSMKILHDIGIPDSFWPENSKAVTTLHLCKSAGGTDSPALPRAASAVSPGVSRSTPNVAGSSSTPTLPTVTSLEPSAPTNGHSPSSPTSSIVSGIKPLAGSQTIVPPAPMKTINLANVVGDNQALHFTNRRKLTLALQKLVPRSNMLFGITVVQLREQTNHVEVIYTHQNTFGYMSIPVVLGCDGIRSVCRQLVQQARGGEARPPRYAGEICYRGSFQLRPEPGADPERVAMLEQIAALLKGQADLRPGSLSLYYGKERRSSWGYLNETGDMAYWWAREPFGGARAEFSALQKKQPDKPEWPFPLRTLYRLTEAPDFYLQPIVDRESDKDATEWYSNRCVLVGDAAHPMTPELFQGANLAVEDAALLATMLSTAAVSTPSHVIFAEYSAKRIKHVTRIQKMSYSITTTGQSSSGALLRDTALKLIPARLIEAKLRKTTSSGVLESLQLPGSPGSVRSARRAPSAMSSSMLMMPSTSTAAADAMSARSGGSSVFGDTRSEIGSVEDATGGARGMLTPPHAGGDLLSASHPNLAALADGVLHGAMQNGGGAHPE</sequence>
<evidence type="ECO:0000259" key="7">
    <source>
        <dbReference type="Pfam" id="PF01494"/>
    </source>
</evidence>
<feature type="domain" description="FAD-binding" evidence="7">
    <location>
        <begin position="396"/>
        <end position="465"/>
    </location>
</feature>
<dbReference type="PRINTS" id="PR00420">
    <property type="entry name" value="RNGMNOXGNASE"/>
</dbReference>
<keyword evidence="2" id="KW-0285">Flavoprotein</keyword>
<feature type="region of interest" description="Disordered" evidence="6">
    <location>
        <begin position="510"/>
        <end position="533"/>
    </location>
</feature>
<evidence type="ECO:0000256" key="2">
    <source>
        <dbReference type="ARBA" id="ARBA00022630"/>
    </source>
</evidence>
<comment type="similarity">
    <text evidence="1">Belongs to the paxM FAD-dependent monooxygenase family.</text>
</comment>
<dbReference type="Gene3D" id="3.50.50.60">
    <property type="entry name" value="FAD/NAD(P)-binding domain"/>
    <property type="match status" value="2"/>
</dbReference>
<feature type="compositionally biased region" description="Low complexity" evidence="6">
    <location>
        <begin position="515"/>
        <end position="533"/>
    </location>
</feature>
<evidence type="ECO:0000313" key="9">
    <source>
        <dbReference type="Proteomes" id="UP000054350"/>
    </source>
</evidence>
<dbReference type="eggNOG" id="KOG2614">
    <property type="taxonomic scope" value="Eukaryota"/>
</dbReference>
<dbReference type="AlphaFoldDB" id="A0A0L0T228"/>
<evidence type="ECO:0000256" key="6">
    <source>
        <dbReference type="SAM" id="MobiDB-lite"/>
    </source>
</evidence>
<dbReference type="EMBL" id="GG745358">
    <property type="protein sequence ID" value="KNE68918.1"/>
    <property type="molecule type" value="Genomic_DNA"/>
</dbReference>
<dbReference type="InterPro" id="IPR036188">
    <property type="entry name" value="FAD/NAD-bd_sf"/>
</dbReference>
<feature type="region of interest" description="Disordered" evidence="6">
    <location>
        <begin position="99"/>
        <end position="158"/>
    </location>
</feature>
<accession>A0A0L0T228</accession>
<feature type="compositionally biased region" description="Low complexity" evidence="6">
    <location>
        <begin position="149"/>
        <end position="158"/>
    </location>
</feature>
<dbReference type="Proteomes" id="UP000054350">
    <property type="component" value="Unassembled WGS sequence"/>
</dbReference>
<dbReference type="SUPFAM" id="SSF51905">
    <property type="entry name" value="FAD/NAD(P)-binding domain"/>
    <property type="match status" value="1"/>
</dbReference>
<name>A0A0L0T228_ALLM3</name>
<reference evidence="8 9" key="1">
    <citation type="submission" date="2009-11" db="EMBL/GenBank/DDBJ databases">
        <title>Annotation of Allomyces macrogynus ATCC 38327.</title>
        <authorList>
            <consortium name="The Broad Institute Genome Sequencing Platform"/>
            <person name="Russ C."/>
            <person name="Cuomo C."/>
            <person name="Burger G."/>
            <person name="Gray M.W."/>
            <person name="Holland P.W.H."/>
            <person name="King N."/>
            <person name="Lang F.B.F."/>
            <person name="Roger A.J."/>
            <person name="Ruiz-Trillo I."/>
            <person name="Young S.K."/>
            <person name="Zeng Q."/>
            <person name="Gargeya S."/>
            <person name="Fitzgerald M."/>
            <person name="Haas B."/>
            <person name="Abouelleil A."/>
            <person name="Alvarado L."/>
            <person name="Arachchi H.M."/>
            <person name="Berlin A."/>
            <person name="Chapman S.B."/>
            <person name="Gearin G."/>
            <person name="Goldberg J."/>
            <person name="Griggs A."/>
            <person name="Gujja S."/>
            <person name="Hansen M."/>
            <person name="Heiman D."/>
            <person name="Howarth C."/>
            <person name="Larimer J."/>
            <person name="Lui A."/>
            <person name="MacDonald P.J.P."/>
            <person name="McCowen C."/>
            <person name="Montmayeur A."/>
            <person name="Murphy C."/>
            <person name="Neiman D."/>
            <person name="Pearson M."/>
            <person name="Priest M."/>
            <person name="Roberts A."/>
            <person name="Saif S."/>
            <person name="Shea T."/>
            <person name="Sisk P."/>
            <person name="Stolte C."/>
            <person name="Sykes S."/>
            <person name="Wortman J."/>
            <person name="Nusbaum C."/>
            <person name="Birren B."/>
        </authorList>
    </citation>
    <scope>NUCLEOTIDE SEQUENCE [LARGE SCALE GENOMIC DNA]</scope>
    <source>
        <strain evidence="8 9">ATCC 38327</strain>
    </source>
</reference>
<evidence type="ECO:0000256" key="4">
    <source>
        <dbReference type="ARBA" id="ARBA00023002"/>
    </source>
</evidence>
<dbReference type="GO" id="GO:0071949">
    <property type="term" value="F:FAD binding"/>
    <property type="evidence" value="ECO:0007669"/>
    <property type="project" value="InterPro"/>
</dbReference>
<feature type="compositionally biased region" description="Polar residues" evidence="6">
    <location>
        <begin position="117"/>
        <end position="126"/>
    </location>
</feature>
<keyword evidence="3" id="KW-0274">FAD</keyword>
<keyword evidence="5" id="KW-0503">Monooxygenase</keyword>
<organism evidence="8 9">
    <name type="scientific">Allomyces macrogynus (strain ATCC 38327)</name>
    <name type="common">Allomyces javanicus var. macrogynus</name>
    <dbReference type="NCBI Taxonomy" id="578462"/>
    <lineage>
        <taxon>Eukaryota</taxon>
        <taxon>Fungi</taxon>
        <taxon>Fungi incertae sedis</taxon>
        <taxon>Blastocladiomycota</taxon>
        <taxon>Blastocladiomycetes</taxon>
        <taxon>Blastocladiales</taxon>
        <taxon>Blastocladiaceae</taxon>
        <taxon>Allomyces</taxon>
    </lineage>
</organism>
<dbReference type="PANTHER" id="PTHR13789:SF309">
    <property type="entry name" value="PUTATIVE (AFU_ORTHOLOGUE AFUA_6G14510)-RELATED"/>
    <property type="match status" value="1"/>
</dbReference>
<evidence type="ECO:0000313" key="8">
    <source>
        <dbReference type="EMBL" id="KNE68918.1"/>
    </source>
</evidence>
<dbReference type="OrthoDB" id="10029326at2759"/>
<dbReference type="PANTHER" id="PTHR13789">
    <property type="entry name" value="MONOOXYGENASE"/>
    <property type="match status" value="1"/>
</dbReference>
<dbReference type="InterPro" id="IPR002938">
    <property type="entry name" value="FAD-bd"/>
</dbReference>
<evidence type="ECO:0000256" key="1">
    <source>
        <dbReference type="ARBA" id="ARBA00007992"/>
    </source>
</evidence>
<proteinExistence type="inferred from homology"/>
<dbReference type="InterPro" id="IPR050493">
    <property type="entry name" value="FAD-dep_Monooxygenase_BioMet"/>
</dbReference>